<evidence type="ECO:0000256" key="4">
    <source>
        <dbReference type="ARBA" id="ARBA00022840"/>
    </source>
</evidence>
<gene>
    <name evidence="7" type="ORF">DS837_27870</name>
</gene>
<dbReference type="AlphaFoldDB" id="A0A6L3ATD5"/>
<dbReference type="EMBL" id="QOKV01000028">
    <property type="protein sequence ID" value="KAA0678323.1"/>
    <property type="molecule type" value="Genomic_DNA"/>
</dbReference>
<dbReference type="InterPro" id="IPR052156">
    <property type="entry name" value="BCAA_Transport_ATP-bd_LivF"/>
</dbReference>
<dbReference type="SMART" id="SM00382">
    <property type="entry name" value="AAA"/>
    <property type="match status" value="1"/>
</dbReference>
<dbReference type="GO" id="GO:0015658">
    <property type="term" value="F:branched-chain amino acid transmembrane transporter activity"/>
    <property type="evidence" value="ECO:0007669"/>
    <property type="project" value="TreeGrafter"/>
</dbReference>
<dbReference type="InterPro" id="IPR003593">
    <property type="entry name" value="AAA+_ATPase"/>
</dbReference>
<keyword evidence="5" id="KW-0029">Amino-acid transport</keyword>
<name>A0A6L3ATD5_AZOBR</name>
<organism evidence="7 8">
    <name type="scientific">Azospirillum brasilense</name>
    <dbReference type="NCBI Taxonomy" id="192"/>
    <lineage>
        <taxon>Bacteria</taxon>
        <taxon>Pseudomonadati</taxon>
        <taxon>Pseudomonadota</taxon>
        <taxon>Alphaproteobacteria</taxon>
        <taxon>Rhodospirillales</taxon>
        <taxon>Azospirillaceae</taxon>
        <taxon>Azospirillum</taxon>
    </lineage>
</organism>
<dbReference type="Pfam" id="PF00005">
    <property type="entry name" value="ABC_tran"/>
    <property type="match status" value="1"/>
</dbReference>
<dbReference type="GO" id="GO:0015807">
    <property type="term" value="P:L-amino acid transport"/>
    <property type="evidence" value="ECO:0007669"/>
    <property type="project" value="TreeGrafter"/>
</dbReference>
<evidence type="ECO:0000256" key="3">
    <source>
        <dbReference type="ARBA" id="ARBA00022741"/>
    </source>
</evidence>
<evidence type="ECO:0000259" key="6">
    <source>
        <dbReference type="PROSITE" id="PS50893"/>
    </source>
</evidence>
<feature type="domain" description="ABC transporter" evidence="6">
    <location>
        <begin position="2"/>
        <end position="233"/>
    </location>
</feature>
<keyword evidence="2" id="KW-0813">Transport</keyword>
<dbReference type="PANTHER" id="PTHR43820">
    <property type="entry name" value="HIGH-AFFINITY BRANCHED-CHAIN AMINO ACID TRANSPORT ATP-BINDING PROTEIN LIVF"/>
    <property type="match status" value="1"/>
</dbReference>
<proteinExistence type="inferred from homology"/>
<dbReference type="Gene3D" id="3.40.50.300">
    <property type="entry name" value="P-loop containing nucleotide triphosphate hydrolases"/>
    <property type="match status" value="1"/>
</dbReference>
<evidence type="ECO:0000256" key="5">
    <source>
        <dbReference type="ARBA" id="ARBA00022970"/>
    </source>
</evidence>
<keyword evidence="3" id="KW-0547">Nucleotide-binding</keyword>
<dbReference type="RefSeq" id="WP_149167731.1">
    <property type="nucleotide sequence ID" value="NZ_QOKV01000028.1"/>
</dbReference>
<protein>
    <submittedName>
        <fullName evidence="7">ABC transporter ATP-binding protein</fullName>
    </submittedName>
</protein>
<dbReference type="GO" id="GO:0016887">
    <property type="term" value="F:ATP hydrolysis activity"/>
    <property type="evidence" value="ECO:0007669"/>
    <property type="project" value="InterPro"/>
</dbReference>
<dbReference type="PANTHER" id="PTHR43820:SF4">
    <property type="entry name" value="HIGH-AFFINITY BRANCHED-CHAIN AMINO ACID TRANSPORT ATP-BINDING PROTEIN LIVF"/>
    <property type="match status" value="1"/>
</dbReference>
<dbReference type="Proteomes" id="UP000476837">
    <property type="component" value="Unassembled WGS sequence"/>
</dbReference>
<reference evidence="7 8" key="1">
    <citation type="submission" date="2018-07" db="EMBL/GenBank/DDBJ databases">
        <title>Genome sequence of Roseomonas fauriae ATCC 49958.</title>
        <authorList>
            <person name="Sant'Anna F.H."/>
            <person name="Baldani J.I."/>
            <person name="Zilli J.E."/>
            <person name="Reis V.M."/>
            <person name="Hartmann A."/>
            <person name="Cruz L."/>
            <person name="de Souza E.M."/>
            <person name="de Oliveira Pedrosa F."/>
            <person name="Passaglia L.M.P."/>
        </authorList>
    </citation>
    <scope>NUCLEOTIDE SEQUENCE [LARGE SCALE GENOMIC DNA]</scope>
    <source>
        <strain evidence="7 8">ATCC 49958</strain>
    </source>
</reference>
<evidence type="ECO:0000256" key="1">
    <source>
        <dbReference type="ARBA" id="ARBA00005417"/>
    </source>
</evidence>
<dbReference type="GO" id="GO:0005524">
    <property type="term" value="F:ATP binding"/>
    <property type="evidence" value="ECO:0007669"/>
    <property type="project" value="UniProtKB-KW"/>
</dbReference>
<comment type="similarity">
    <text evidence="1">Belongs to the ABC transporter superfamily.</text>
</comment>
<dbReference type="CDD" id="cd03224">
    <property type="entry name" value="ABC_TM1139_LivF_branched"/>
    <property type="match status" value="1"/>
</dbReference>
<evidence type="ECO:0000313" key="7">
    <source>
        <dbReference type="EMBL" id="KAA0678323.1"/>
    </source>
</evidence>
<dbReference type="InterPro" id="IPR003439">
    <property type="entry name" value="ABC_transporter-like_ATP-bd"/>
</dbReference>
<evidence type="ECO:0000256" key="2">
    <source>
        <dbReference type="ARBA" id="ARBA00022448"/>
    </source>
</evidence>
<accession>A0A6L3ATD5</accession>
<sequence>MLTVRKLDAFYGEIQTLHGIDLDVREGEVVSVVGANAAGKTTLLNAISGTVERYGRVSFFDQDIGSLPPHAIARHGLVQVPEGRRLFPFMTVRENLELGAFAPHARAHRAESLEKVFDLMPRLRERSGQLAGSMSGGEQQMCAIGRALMAKPRAIMFDEPTLGLAPIMVDVVFKLVRSIKETGITILLVEQNVKHSLAMSDRGYVLENGHIVLSGPAADLLTDPRLKEAYLGG</sequence>
<dbReference type="SUPFAM" id="SSF52540">
    <property type="entry name" value="P-loop containing nucleoside triphosphate hydrolases"/>
    <property type="match status" value="1"/>
</dbReference>
<dbReference type="InterPro" id="IPR027417">
    <property type="entry name" value="P-loop_NTPase"/>
</dbReference>
<evidence type="ECO:0000313" key="8">
    <source>
        <dbReference type="Proteomes" id="UP000476837"/>
    </source>
</evidence>
<dbReference type="PROSITE" id="PS50893">
    <property type="entry name" value="ABC_TRANSPORTER_2"/>
    <property type="match status" value="1"/>
</dbReference>
<comment type="caution">
    <text evidence="7">The sequence shown here is derived from an EMBL/GenBank/DDBJ whole genome shotgun (WGS) entry which is preliminary data.</text>
</comment>
<keyword evidence="4 7" id="KW-0067">ATP-binding</keyword>